<comment type="caution">
    <text evidence="8">The sequence shown here is derived from an EMBL/GenBank/DDBJ whole genome shotgun (WGS) entry which is preliminary data.</text>
</comment>
<evidence type="ECO:0000256" key="5">
    <source>
        <dbReference type="ARBA" id="ARBA00023136"/>
    </source>
</evidence>
<name>A0A8H5ZWN6_PETAA</name>
<reference evidence="8 9" key="1">
    <citation type="submission" date="2019-04" db="EMBL/GenBank/DDBJ databases">
        <title>Aspergillus burnettii sp. nov., novel species from soil in southeast Queensland.</title>
        <authorList>
            <person name="Gilchrist C.L.M."/>
            <person name="Pitt J.I."/>
            <person name="Lange L."/>
            <person name="Lacey H.J."/>
            <person name="Vuong D."/>
            <person name="Midgley D.J."/>
            <person name="Greenfield P."/>
            <person name="Bradbury M."/>
            <person name="Lacey E."/>
            <person name="Busk P.K."/>
            <person name="Pilgaard B."/>
            <person name="Chooi Y.H."/>
            <person name="Piggott A.M."/>
        </authorList>
    </citation>
    <scope>NUCLEOTIDE SEQUENCE [LARGE SCALE GENOMIC DNA]</scope>
    <source>
        <strain evidence="8 9">FRR 5400</strain>
    </source>
</reference>
<evidence type="ECO:0000256" key="1">
    <source>
        <dbReference type="ARBA" id="ARBA00004141"/>
    </source>
</evidence>
<dbReference type="FunFam" id="1.20.1740.10:FF:000039">
    <property type="entry name" value="Neutral amino acid transporter (Eurofung)"/>
    <property type="match status" value="1"/>
</dbReference>
<comment type="subcellular location">
    <subcellularLocation>
        <location evidence="1">Membrane</location>
        <topology evidence="1">Multi-pass membrane protein</topology>
    </subcellularLocation>
</comment>
<evidence type="ECO:0000256" key="4">
    <source>
        <dbReference type="ARBA" id="ARBA00022989"/>
    </source>
</evidence>
<feature type="domain" description="Amino acid transporter transmembrane" evidence="7">
    <location>
        <begin position="2"/>
        <end position="394"/>
    </location>
</feature>
<feature type="transmembrane region" description="Helical" evidence="6">
    <location>
        <begin position="334"/>
        <end position="357"/>
    </location>
</feature>
<feature type="transmembrane region" description="Helical" evidence="6">
    <location>
        <begin position="304"/>
        <end position="328"/>
    </location>
</feature>
<dbReference type="GO" id="GO:0015179">
    <property type="term" value="F:L-amino acid transmembrane transporter activity"/>
    <property type="evidence" value="ECO:0007669"/>
    <property type="project" value="TreeGrafter"/>
</dbReference>
<accession>A0A8H5ZWN6</accession>
<keyword evidence="4 6" id="KW-1133">Transmembrane helix</keyword>
<dbReference type="InterPro" id="IPR013057">
    <property type="entry name" value="AA_transpt_TM"/>
</dbReference>
<feature type="transmembrane region" description="Helical" evidence="6">
    <location>
        <begin position="31"/>
        <end position="52"/>
    </location>
</feature>
<dbReference type="Gene3D" id="1.20.1740.10">
    <property type="entry name" value="Amino acid/polyamine transporter I"/>
    <property type="match status" value="1"/>
</dbReference>
<evidence type="ECO:0000313" key="9">
    <source>
        <dbReference type="Proteomes" id="UP000541154"/>
    </source>
</evidence>
<feature type="transmembrane region" description="Helical" evidence="6">
    <location>
        <begin position="140"/>
        <end position="161"/>
    </location>
</feature>
<dbReference type="Proteomes" id="UP000541154">
    <property type="component" value="Unassembled WGS sequence"/>
</dbReference>
<gene>
    <name evidence="8" type="ORF">ETB97_008592</name>
</gene>
<keyword evidence="3 6" id="KW-0812">Transmembrane</keyword>
<evidence type="ECO:0000256" key="6">
    <source>
        <dbReference type="SAM" id="Phobius"/>
    </source>
</evidence>
<organism evidence="8 9">
    <name type="scientific">Petromyces alliaceus</name>
    <name type="common">Aspergillus alliaceus</name>
    <dbReference type="NCBI Taxonomy" id="209559"/>
    <lineage>
        <taxon>Eukaryota</taxon>
        <taxon>Fungi</taxon>
        <taxon>Dikarya</taxon>
        <taxon>Ascomycota</taxon>
        <taxon>Pezizomycotina</taxon>
        <taxon>Eurotiomycetes</taxon>
        <taxon>Eurotiomycetidae</taxon>
        <taxon>Eurotiales</taxon>
        <taxon>Aspergillaceae</taxon>
        <taxon>Aspergillus</taxon>
        <taxon>Aspergillus subgen. Circumdati</taxon>
    </lineage>
</organism>
<sequence length="422" mass="45048">VGWLGTVALMMKTQIGLGVLSIPSAFDTLGLAPGIICLCAVAVITTWSDYMIGAFKLRHRSVYSVDDVGGLIFGRVGREVFGLAFWLYWVFVSGSGMLGISIGLNAVSTHGACTAIFVAVAAIVGFMLSSIRTLGRITWLAWIGLVCILTAILIVTIAVGIQDRPAAAPQDGVWVSDYKIINNPSFSQAITAVSSIVFAYSGTSGFFSIVSEMRDPQYYTQALLICQAGVTAVYITIGCVVYYYCGSYVASPALGSAGVMVKKVSYGFALPGLIVTTTIVTHLPAKYIFLRILRGSKHVTANTMIHWGTWLSCTFGVTLIAYVIASAIPVFDKLVSLIGALLGTLMSFQPMGCMWLYDNWSQGKQERTAQWTLMVCWSVFVVLCGSFLTVAGTYGSIVSVVNSYSESGGSAAWSCADNSNST</sequence>
<dbReference type="PANTHER" id="PTHR22950">
    <property type="entry name" value="AMINO ACID TRANSPORTER"/>
    <property type="match status" value="1"/>
</dbReference>
<feature type="non-terminal residue" evidence="8">
    <location>
        <position position="1"/>
    </location>
</feature>
<dbReference type="Pfam" id="PF01490">
    <property type="entry name" value="Aa_trans"/>
    <property type="match status" value="1"/>
</dbReference>
<feature type="transmembrane region" description="Helical" evidence="6">
    <location>
        <begin position="222"/>
        <end position="244"/>
    </location>
</feature>
<feature type="transmembrane region" description="Helical" evidence="6">
    <location>
        <begin position="264"/>
        <end position="283"/>
    </location>
</feature>
<keyword evidence="9" id="KW-1185">Reference proteome</keyword>
<dbReference type="AlphaFoldDB" id="A0A8H5ZWN6"/>
<feature type="transmembrane region" description="Helical" evidence="6">
    <location>
        <begin position="189"/>
        <end position="210"/>
    </location>
</feature>
<feature type="transmembrane region" description="Helical" evidence="6">
    <location>
        <begin position="108"/>
        <end position="128"/>
    </location>
</feature>
<feature type="transmembrane region" description="Helical" evidence="6">
    <location>
        <begin position="80"/>
        <end position="102"/>
    </location>
</feature>
<evidence type="ECO:0000256" key="2">
    <source>
        <dbReference type="ARBA" id="ARBA00008066"/>
    </source>
</evidence>
<keyword evidence="5 6" id="KW-0472">Membrane</keyword>
<dbReference type="PANTHER" id="PTHR22950:SF683">
    <property type="entry name" value="AMINO ACID TRANSPORTER (EUROFUNG)"/>
    <property type="match status" value="1"/>
</dbReference>
<comment type="similarity">
    <text evidence="2">Belongs to the amino acid/polyamine transporter 2 family.</text>
</comment>
<evidence type="ECO:0000256" key="3">
    <source>
        <dbReference type="ARBA" id="ARBA00022692"/>
    </source>
</evidence>
<protein>
    <recommendedName>
        <fullName evidence="7">Amino acid transporter transmembrane domain-containing protein</fullName>
    </recommendedName>
</protein>
<dbReference type="GO" id="GO:0016020">
    <property type="term" value="C:membrane"/>
    <property type="evidence" value="ECO:0007669"/>
    <property type="project" value="UniProtKB-SubCell"/>
</dbReference>
<evidence type="ECO:0000259" key="7">
    <source>
        <dbReference type="Pfam" id="PF01490"/>
    </source>
</evidence>
<evidence type="ECO:0000313" key="8">
    <source>
        <dbReference type="EMBL" id="KAF5855695.1"/>
    </source>
</evidence>
<proteinExistence type="inferred from homology"/>
<feature type="transmembrane region" description="Helical" evidence="6">
    <location>
        <begin position="369"/>
        <end position="394"/>
    </location>
</feature>
<dbReference type="EMBL" id="SPNV01000397">
    <property type="protein sequence ID" value="KAF5855695.1"/>
    <property type="molecule type" value="Genomic_DNA"/>
</dbReference>